<dbReference type="Gene3D" id="3.40.1580.10">
    <property type="entry name" value="SMI1/KNR4-like"/>
    <property type="match status" value="1"/>
</dbReference>
<keyword evidence="3" id="KW-1185">Reference proteome</keyword>
<reference evidence="2 3" key="1">
    <citation type="submission" date="2019-02" db="EMBL/GenBank/DDBJ databases">
        <title>Deep-cultivation of Planctomycetes and their phenomic and genomic characterization uncovers novel biology.</title>
        <authorList>
            <person name="Wiegand S."/>
            <person name="Jogler M."/>
            <person name="Boedeker C."/>
            <person name="Pinto D."/>
            <person name="Vollmers J."/>
            <person name="Rivas-Marin E."/>
            <person name="Kohn T."/>
            <person name="Peeters S.H."/>
            <person name="Heuer A."/>
            <person name="Rast P."/>
            <person name="Oberbeckmann S."/>
            <person name="Bunk B."/>
            <person name="Jeske O."/>
            <person name="Meyerdierks A."/>
            <person name="Storesund J.E."/>
            <person name="Kallscheuer N."/>
            <person name="Luecker S."/>
            <person name="Lage O.M."/>
            <person name="Pohl T."/>
            <person name="Merkel B.J."/>
            <person name="Hornburger P."/>
            <person name="Mueller R.-W."/>
            <person name="Bruemmer F."/>
            <person name="Labrenz M."/>
            <person name="Spormann A.M."/>
            <person name="Op Den Camp H."/>
            <person name="Overmann J."/>
            <person name="Amann R."/>
            <person name="Jetten M.S.M."/>
            <person name="Mascher T."/>
            <person name="Medema M.H."/>
            <person name="Devos D.P."/>
            <person name="Kaster A.-K."/>
            <person name="Ovreas L."/>
            <person name="Rohde M."/>
            <person name="Galperin M.Y."/>
            <person name="Jogler C."/>
        </authorList>
    </citation>
    <scope>NUCLEOTIDE SEQUENCE [LARGE SCALE GENOMIC DNA]</scope>
    <source>
        <strain evidence="2 3">Q31b</strain>
    </source>
</reference>
<protein>
    <submittedName>
        <fullName evidence="2">SMI1 / KNR4 family protein</fullName>
    </submittedName>
</protein>
<evidence type="ECO:0000259" key="1">
    <source>
        <dbReference type="SMART" id="SM00860"/>
    </source>
</evidence>
<name>A0A5C6E4X8_9BACT</name>
<organism evidence="2 3">
    <name type="scientific">Novipirellula aureliae</name>
    <dbReference type="NCBI Taxonomy" id="2527966"/>
    <lineage>
        <taxon>Bacteria</taxon>
        <taxon>Pseudomonadati</taxon>
        <taxon>Planctomycetota</taxon>
        <taxon>Planctomycetia</taxon>
        <taxon>Pirellulales</taxon>
        <taxon>Pirellulaceae</taxon>
        <taxon>Novipirellula</taxon>
    </lineage>
</organism>
<dbReference type="OrthoDB" id="275951at2"/>
<dbReference type="Pfam" id="PF09346">
    <property type="entry name" value="SMI1_KNR4"/>
    <property type="match status" value="1"/>
</dbReference>
<dbReference type="AlphaFoldDB" id="A0A5C6E4X8"/>
<feature type="domain" description="Knr4/Smi1-like" evidence="1">
    <location>
        <begin position="28"/>
        <end position="150"/>
    </location>
</feature>
<comment type="caution">
    <text evidence="2">The sequence shown here is derived from an EMBL/GenBank/DDBJ whole genome shotgun (WGS) entry which is preliminary data.</text>
</comment>
<proteinExistence type="predicted"/>
<dbReference type="SUPFAM" id="SSF160631">
    <property type="entry name" value="SMI1/KNR4-like"/>
    <property type="match status" value="1"/>
</dbReference>
<dbReference type="Proteomes" id="UP000315471">
    <property type="component" value="Unassembled WGS sequence"/>
</dbReference>
<gene>
    <name evidence="2" type="ORF">Q31b_15260</name>
</gene>
<dbReference type="SMART" id="SM00860">
    <property type="entry name" value="SMI1_KNR4"/>
    <property type="match status" value="1"/>
</dbReference>
<accession>A0A5C6E4X8</accession>
<sequence length="161" mass="18290">MTNWPDLLTRHHAAAQADSGYEPIFGDPASPESIADVESKIGLPLPAELKDLYLRVDGYGLQMEPESMISPWFIVPTSEISDFVSAHRGTFADTHRSLSDRFIPFIDWANGDSMGYIYDRDGNLIDGLHMFMHELYRYDPEQEPDEFIRSFEGSLADFLEP</sequence>
<evidence type="ECO:0000313" key="3">
    <source>
        <dbReference type="Proteomes" id="UP000315471"/>
    </source>
</evidence>
<dbReference type="RefSeq" id="WP_146599033.1">
    <property type="nucleotide sequence ID" value="NZ_SJPY01000002.1"/>
</dbReference>
<dbReference type="InterPro" id="IPR037883">
    <property type="entry name" value="Knr4/Smi1-like_sf"/>
</dbReference>
<dbReference type="EMBL" id="SJPY01000002">
    <property type="protein sequence ID" value="TWU43992.1"/>
    <property type="molecule type" value="Genomic_DNA"/>
</dbReference>
<evidence type="ECO:0000313" key="2">
    <source>
        <dbReference type="EMBL" id="TWU43992.1"/>
    </source>
</evidence>
<dbReference type="InterPro" id="IPR018958">
    <property type="entry name" value="Knr4/Smi1-like_dom"/>
</dbReference>